<evidence type="ECO:0000313" key="2">
    <source>
        <dbReference type="Proteomes" id="UP001307889"/>
    </source>
</evidence>
<accession>A0ABN7B5P7</accession>
<reference evidence="1 2" key="1">
    <citation type="submission" date="2023-09" db="EMBL/GenBank/DDBJ databases">
        <title>Nesidiocoris tenuis whole genome shotgun sequence.</title>
        <authorList>
            <person name="Shibata T."/>
            <person name="Shimoda M."/>
            <person name="Kobayashi T."/>
            <person name="Uehara T."/>
        </authorList>
    </citation>
    <scope>NUCLEOTIDE SEQUENCE [LARGE SCALE GENOMIC DNA]</scope>
    <source>
        <strain evidence="1 2">Japan</strain>
    </source>
</reference>
<sequence length="114" mass="12262">MTTWMEKYSYSTVKSTAVGSPVVSDSQPVNDTLLEGILRCSGQSNNSEKETQHVAIQTVVDSSTSTAIDDNLPVNDICDCDESSSCTPSSPSSSTTQLSEIDVRKIKFGNDFDT</sequence>
<dbReference type="EMBL" id="AP028918">
    <property type="protein sequence ID" value="BES99718.1"/>
    <property type="molecule type" value="Genomic_DNA"/>
</dbReference>
<protein>
    <submittedName>
        <fullName evidence="1">Uncharacterized protein</fullName>
    </submittedName>
</protein>
<proteinExistence type="predicted"/>
<organism evidence="1 2">
    <name type="scientific">Nesidiocoris tenuis</name>
    <dbReference type="NCBI Taxonomy" id="355587"/>
    <lineage>
        <taxon>Eukaryota</taxon>
        <taxon>Metazoa</taxon>
        <taxon>Ecdysozoa</taxon>
        <taxon>Arthropoda</taxon>
        <taxon>Hexapoda</taxon>
        <taxon>Insecta</taxon>
        <taxon>Pterygota</taxon>
        <taxon>Neoptera</taxon>
        <taxon>Paraneoptera</taxon>
        <taxon>Hemiptera</taxon>
        <taxon>Heteroptera</taxon>
        <taxon>Panheteroptera</taxon>
        <taxon>Cimicomorpha</taxon>
        <taxon>Miridae</taxon>
        <taxon>Dicyphina</taxon>
        <taxon>Nesidiocoris</taxon>
    </lineage>
</organism>
<keyword evidence="2" id="KW-1185">Reference proteome</keyword>
<dbReference type="Proteomes" id="UP001307889">
    <property type="component" value="Chromosome 10"/>
</dbReference>
<name>A0ABN7B5P7_9HEMI</name>
<evidence type="ECO:0000313" key="1">
    <source>
        <dbReference type="EMBL" id="BES99718.1"/>
    </source>
</evidence>
<gene>
    <name evidence="1" type="ORF">NTJ_12535</name>
</gene>